<dbReference type="Proteomes" id="UP000187059">
    <property type="component" value="Chromosome"/>
</dbReference>
<gene>
    <name evidence="6" type="ORF">Ga0080574_TMP4245</name>
</gene>
<accession>A0A1P8UYX2</accession>
<evidence type="ECO:0000256" key="5">
    <source>
        <dbReference type="SAM" id="MobiDB-lite"/>
    </source>
</evidence>
<dbReference type="InterPro" id="IPR013517">
    <property type="entry name" value="FG-GAP"/>
</dbReference>
<keyword evidence="4" id="KW-0325">Glycoprotein</keyword>
<dbReference type="InterPro" id="IPR013519">
    <property type="entry name" value="Int_alpha_beta-p"/>
</dbReference>
<dbReference type="Pfam" id="PF01839">
    <property type="entry name" value="FG-GAP"/>
    <property type="match status" value="4"/>
</dbReference>
<dbReference type="STRING" id="1250539.Ga0080574_TMP4245"/>
<dbReference type="AlphaFoldDB" id="A0A1P8UYX2"/>
<dbReference type="PANTHER" id="PTHR23221:SF7">
    <property type="entry name" value="PHOSPHATIDYLINOSITOL-GLYCAN-SPECIFIC PHOSPHOLIPASE D"/>
    <property type="match status" value="1"/>
</dbReference>
<dbReference type="GO" id="GO:0016787">
    <property type="term" value="F:hydrolase activity"/>
    <property type="evidence" value="ECO:0007669"/>
    <property type="project" value="UniProtKB-KW"/>
</dbReference>
<dbReference type="InterPro" id="IPR028994">
    <property type="entry name" value="Integrin_alpha_N"/>
</dbReference>
<feature type="region of interest" description="Disordered" evidence="5">
    <location>
        <begin position="449"/>
        <end position="479"/>
    </location>
</feature>
<keyword evidence="2" id="KW-0677">Repeat</keyword>
<evidence type="ECO:0000256" key="4">
    <source>
        <dbReference type="ARBA" id="ARBA00023180"/>
    </source>
</evidence>
<dbReference type="PANTHER" id="PTHR23221">
    <property type="entry name" value="GLYCOSYLPHOSPHATIDYLINOSITOL PHOSPHOLIPASE D"/>
    <property type="match status" value="1"/>
</dbReference>
<keyword evidence="1" id="KW-0732">Signal</keyword>
<protein>
    <submittedName>
        <fullName evidence="6">FG-GAP repeat protein</fullName>
    </submittedName>
</protein>
<dbReference type="KEGG" id="paby:Ga0080574_TMP4245"/>
<reference evidence="6 7" key="1">
    <citation type="submission" date="2016-04" db="EMBL/GenBank/DDBJ databases">
        <title>Deep-sea bacteria in the southern Pacific.</title>
        <authorList>
            <person name="Tang K."/>
        </authorList>
    </citation>
    <scope>NUCLEOTIDE SEQUENCE [LARGE SCALE GENOMIC DNA]</scope>
    <source>
        <strain evidence="6 7">JLT2014</strain>
    </source>
</reference>
<proteinExistence type="predicted"/>
<name>A0A1P8UYX2_9RHOB</name>
<dbReference type="Gene3D" id="2.130.10.130">
    <property type="entry name" value="Integrin alpha, N-terminal"/>
    <property type="match status" value="2"/>
</dbReference>
<dbReference type="RefSeq" id="WP_076704258.1">
    <property type="nucleotide sequence ID" value="NZ_CP015093.1"/>
</dbReference>
<keyword evidence="3" id="KW-0378">Hydrolase</keyword>
<dbReference type="SUPFAM" id="SSF69318">
    <property type="entry name" value="Integrin alpha N-terminal domain"/>
    <property type="match status" value="1"/>
</dbReference>
<evidence type="ECO:0000313" key="7">
    <source>
        <dbReference type="Proteomes" id="UP000187059"/>
    </source>
</evidence>
<evidence type="ECO:0000256" key="2">
    <source>
        <dbReference type="ARBA" id="ARBA00022737"/>
    </source>
</evidence>
<dbReference type="OrthoDB" id="9342475at2"/>
<keyword evidence="7" id="KW-1185">Reference proteome</keyword>
<evidence type="ECO:0000256" key="1">
    <source>
        <dbReference type="ARBA" id="ARBA00022729"/>
    </source>
</evidence>
<organism evidence="6 7">
    <name type="scientific">Salipiger abyssi</name>
    <dbReference type="NCBI Taxonomy" id="1250539"/>
    <lineage>
        <taxon>Bacteria</taxon>
        <taxon>Pseudomonadati</taxon>
        <taxon>Pseudomonadota</taxon>
        <taxon>Alphaproteobacteria</taxon>
        <taxon>Rhodobacterales</taxon>
        <taxon>Roseobacteraceae</taxon>
        <taxon>Salipiger</taxon>
    </lineage>
</organism>
<evidence type="ECO:0000256" key="3">
    <source>
        <dbReference type="ARBA" id="ARBA00022801"/>
    </source>
</evidence>
<dbReference type="EMBL" id="CP015093">
    <property type="protein sequence ID" value="APZ54579.1"/>
    <property type="molecule type" value="Genomic_DNA"/>
</dbReference>
<sequence>MSLNLQTLISDPDTFGFSVEGDIDASGQSAGLGVRVSHIGDFNGDGHDDLAISAPGLDGFGARQDAGGVFVIYGGSDLADDIADGTFNITRAFGTFGELPGDGFFVQGALEHDQLHGTAAGDVDGDGYDDLFLAAPSFVEIDDPALPFPTYDHRPGTGYIIYGGDSVASLFEPTTNRIDLADLPGGGAGTPAATVINGESDALRLGLAVAGEGDFNGDGYRDIVVGTPQAEGLFYQPDGSVMELPAGIPSPAQFMGRVYTIYGSADRPATIDLAADVVAGDGSTGFMTQGFVETSMVDGSMQADFFGGAIGLFESLAFADLDGDGHDDLLIGASFAGELHNGYDDIEGNEYVSGGVFVIPGAADAPGEIDLSEAIFLEGPATGELLATGFSLANLGDINNDGFEDVAIMAPLMDDGMETNTGAVWGLMGAPPCSVPAVSRDACRSTRWPTSASWGIRPATPPIPRSTISAVSKTRQKTS</sequence>
<dbReference type="SMART" id="SM00191">
    <property type="entry name" value="Int_alpha"/>
    <property type="match status" value="5"/>
</dbReference>
<evidence type="ECO:0000313" key="6">
    <source>
        <dbReference type="EMBL" id="APZ54579.1"/>
    </source>
</evidence>
<dbReference type="PROSITE" id="PS51470">
    <property type="entry name" value="FG_GAP"/>
    <property type="match status" value="2"/>
</dbReference>